<organism evidence="1 2">
    <name type="scientific">Xenorhabdus szentirmaii DSM 16338</name>
    <dbReference type="NCBI Taxonomy" id="1427518"/>
    <lineage>
        <taxon>Bacteria</taxon>
        <taxon>Pseudomonadati</taxon>
        <taxon>Pseudomonadota</taxon>
        <taxon>Gammaproteobacteria</taxon>
        <taxon>Enterobacterales</taxon>
        <taxon>Morganellaceae</taxon>
        <taxon>Xenorhabdus</taxon>
    </lineage>
</organism>
<keyword evidence="2" id="KW-1185">Reference proteome</keyword>
<comment type="caution">
    <text evidence="1">The sequence shown here is derived from an EMBL/GenBank/DDBJ whole genome shotgun (WGS) entry which is preliminary data.</text>
</comment>
<protein>
    <submittedName>
        <fullName evidence="1">Uncharacterized protein</fullName>
    </submittedName>
</protein>
<gene>
    <name evidence="1" type="ORF">XSR1_10082</name>
</gene>
<dbReference type="Proteomes" id="UP000019202">
    <property type="component" value="Unassembled WGS sequence"/>
</dbReference>
<sequence>MRVSMSGVMAMQLSGIRIQEKVVQWGISMEQEEKENSDIMGVIYPP</sequence>
<evidence type="ECO:0000313" key="1">
    <source>
        <dbReference type="EMBL" id="CDL80602.1"/>
    </source>
</evidence>
<dbReference type="EMBL" id="CBXF010000001">
    <property type="protein sequence ID" value="CDL80602.1"/>
    <property type="molecule type" value="Genomic_DNA"/>
</dbReference>
<dbReference type="GeneID" id="97126998"/>
<accession>W1IQ31</accession>
<proteinExistence type="predicted"/>
<name>W1IQ31_9GAMM</name>
<dbReference type="AlphaFoldDB" id="W1IQ31"/>
<reference evidence="1" key="1">
    <citation type="submission" date="2013-11" db="EMBL/GenBank/DDBJ databases">
        <title>Draft genome sequence and annotation of the entomopathogenic bacteria, Xenorhabdus cabanillasi strain JM26 and Xenorhabdus szentirmai strain DSM 16338.</title>
        <authorList>
            <person name="Gualtieri M."/>
            <person name="Ogier J.C."/>
            <person name="Pages S."/>
            <person name="Givaudan A."/>
            <person name="Gaudriault S."/>
        </authorList>
    </citation>
    <scope>NUCLEOTIDE SEQUENCE [LARGE SCALE GENOMIC DNA]</scope>
    <source>
        <strain evidence="1">DSM 16338</strain>
    </source>
</reference>
<evidence type="ECO:0000313" key="2">
    <source>
        <dbReference type="Proteomes" id="UP000019202"/>
    </source>
</evidence>
<dbReference type="RefSeq" id="WP_167330992.1">
    <property type="nucleotide sequence ID" value="NZ_CAWLWS010000001.1"/>
</dbReference>